<sequence>MAFSKFFSLLVTLHLLMRAASPISSNICLSPEELSQIPVKFLDFAKKIEVFDWMVNIRRKIHENPELAFEEFETSKLIRAELDQMGIPYKCPVAITGIVGYIGTGQPPFVALRADMDALAVEEGVDWEHKSKVPGKMHACGHDAHVAMLLGAAKMLQELRHQIQGTVVLVFQPAEEVGGGAKKMLDAGVLENVEAIFGLHVSTLFPIGTVASRPGPILAASAVFEAVINGKGGHAAIPQHAIDPILAASNVIVSLQHLVSREADPLDSQVVTVSKFQGGDALNVIPDSVTIGGTCRTFSKESFIQLKRRIEEVIQKQAGVQRCNATVSFDEKPFAPVTVNNKDLHKHFWKVAADMLGIKNVIERKPLMGTEDFSFFAEAIPGYFYYLGMNDKTKGKFERGHSPLFTVNEDALAYGAALHAALATSYLLENQPKSSLHKGSLHDEL</sequence>
<evidence type="ECO:0000313" key="1">
    <source>
        <dbReference type="EMBL" id="KAJ4708579.1"/>
    </source>
</evidence>
<accession>A0ACC1XB19</accession>
<evidence type="ECO:0000313" key="2">
    <source>
        <dbReference type="Proteomes" id="UP001164539"/>
    </source>
</evidence>
<protein>
    <submittedName>
        <fullName evidence="1">IAA-amino acid hydrolase ILR1-like</fullName>
    </submittedName>
</protein>
<dbReference type="EMBL" id="CM051403">
    <property type="protein sequence ID" value="KAJ4708579.1"/>
    <property type="molecule type" value="Genomic_DNA"/>
</dbReference>
<keyword evidence="2" id="KW-1185">Reference proteome</keyword>
<proteinExistence type="predicted"/>
<name>A0ACC1XB19_MELAZ</name>
<dbReference type="Proteomes" id="UP001164539">
    <property type="component" value="Chromosome 10"/>
</dbReference>
<gene>
    <name evidence="1" type="ORF">OWV82_018503</name>
</gene>
<organism evidence="1 2">
    <name type="scientific">Melia azedarach</name>
    <name type="common">Chinaberry tree</name>
    <dbReference type="NCBI Taxonomy" id="155640"/>
    <lineage>
        <taxon>Eukaryota</taxon>
        <taxon>Viridiplantae</taxon>
        <taxon>Streptophyta</taxon>
        <taxon>Embryophyta</taxon>
        <taxon>Tracheophyta</taxon>
        <taxon>Spermatophyta</taxon>
        <taxon>Magnoliopsida</taxon>
        <taxon>eudicotyledons</taxon>
        <taxon>Gunneridae</taxon>
        <taxon>Pentapetalae</taxon>
        <taxon>rosids</taxon>
        <taxon>malvids</taxon>
        <taxon>Sapindales</taxon>
        <taxon>Meliaceae</taxon>
        <taxon>Melia</taxon>
    </lineage>
</organism>
<comment type="caution">
    <text evidence="1">The sequence shown here is derived from an EMBL/GenBank/DDBJ whole genome shotgun (WGS) entry which is preliminary data.</text>
</comment>
<reference evidence="1 2" key="1">
    <citation type="journal article" date="2023" name="Science">
        <title>Complex scaffold remodeling in plant triterpene biosynthesis.</title>
        <authorList>
            <person name="De La Pena R."/>
            <person name="Hodgson H."/>
            <person name="Liu J.C."/>
            <person name="Stephenson M.J."/>
            <person name="Martin A.C."/>
            <person name="Owen C."/>
            <person name="Harkess A."/>
            <person name="Leebens-Mack J."/>
            <person name="Jimenez L.E."/>
            <person name="Osbourn A."/>
            <person name="Sattely E.S."/>
        </authorList>
    </citation>
    <scope>NUCLEOTIDE SEQUENCE [LARGE SCALE GENOMIC DNA]</scope>
    <source>
        <strain evidence="2">cv. JPN11</strain>
        <tissue evidence="1">Leaf</tissue>
    </source>
</reference>